<dbReference type="SMART" id="SM00530">
    <property type="entry name" value="HTH_XRE"/>
    <property type="match status" value="1"/>
</dbReference>
<organism evidence="3 4">
    <name type="scientific">Thermodesulfovibrio yellowstonii</name>
    <dbReference type="NCBI Taxonomy" id="28262"/>
    <lineage>
        <taxon>Bacteria</taxon>
        <taxon>Pseudomonadati</taxon>
        <taxon>Nitrospirota</taxon>
        <taxon>Thermodesulfovibrionia</taxon>
        <taxon>Thermodesulfovibrionales</taxon>
        <taxon>Thermodesulfovibrionaceae</taxon>
        <taxon>Thermodesulfovibrio</taxon>
    </lineage>
</organism>
<keyword evidence="4" id="KW-1185">Reference proteome</keyword>
<name>A0A9W6LLF8_9BACT</name>
<dbReference type="Gene3D" id="1.10.260.40">
    <property type="entry name" value="lambda repressor-like DNA-binding domains"/>
    <property type="match status" value="1"/>
</dbReference>
<comment type="caution">
    <text evidence="3">The sequence shown here is derived from an EMBL/GenBank/DDBJ whole genome shotgun (WGS) entry which is preliminary data.</text>
</comment>
<reference evidence="3" key="1">
    <citation type="submission" date="2022-12" db="EMBL/GenBank/DDBJ databases">
        <title>Reference genome sequencing for broad-spectrum identification of bacterial and archaeal isolates by mass spectrometry.</title>
        <authorList>
            <person name="Sekiguchi Y."/>
            <person name="Tourlousse D.M."/>
        </authorList>
    </citation>
    <scope>NUCLEOTIDE SEQUENCE</scope>
    <source>
        <strain evidence="3">TSL-P1</strain>
    </source>
</reference>
<sequence>MKIGEIIKRLRKAKGFSQMELAEKIGITYQQLQKYEKGKSKITVDRLIDIAKALDVPLSAILSEIYKKDNIDIYSEEEVVFLEYFRKISDPELKKSFLKIFEKLSKK</sequence>
<gene>
    <name evidence="3" type="ORF">TISLANDTSLP1_19960</name>
</gene>
<feature type="domain" description="HTH cro/C1-type" evidence="2">
    <location>
        <begin position="7"/>
        <end position="61"/>
    </location>
</feature>
<keyword evidence="1 3" id="KW-0238">DNA-binding</keyword>
<dbReference type="InterPro" id="IPR001387">
    <property type="entry name" value="Cro/C1-type_HTH"/>
</dbReference>
<dbReference type="PANTHER" id="PTHR46558">
    <property type="entry name" value="TRACRIPTIONAL REGULATORY PROTEIN-RELATED-RELATED"/>
    <property type="match status" value="1"/>
</dbReference>
<dbReference type="AlphaFoldDB" id="A0A9W6LLF8"/>
<dbReference type="CDD" id="cd00093">
    <property type="entry name" value="HTH_XRE"/>
    <property type="match status" value="1"/>
</dbReference>
<dbReference type="Pfam" id="PF01381">
    <property type="entry name" value="HTH_3"/>
    <property type="match status" value="1"/>
</dbReference>
<dbReference type="GO" id="GO:0003677">
    <property type="term" value="F:DNA binding"/>
    <property type="evidence" value="ECO:0007669"/>
    <property type="project" value="UniProtKB-KW"/>
</dbReference>
<proteinExistence type="predicted"/>
<protein>
    <submittedName>
        <fullName evidence="3">DNA-binding protein</fullName>
    </submittedName>
</protein>
<evidence type="ECO:0000259" key="2">
    <source>
        <dbReference type="PROSITE" id="PS50943"/>
    </source>
</evidence>
<evidence type="ECO:0000313" key="3">
    <source>
        <dbReference type="EMBL" id="GLI54303.1"/>
    </source>
</evidence>
<dbReference type="EMBL" id="BSDX01000001">
    <property type="protein sequence ID" value="GLI54303.1"/>
    <property type="molecule type" value="Genomic_DNA"/>
</dbReference>
<dbReference type="InterPro" id="IPR010982">
    <property type="entry name" value="Lambda_DNA-bd_dom_sf"/>
</dbReference>
<dbReference type="PANTHER" id="PTHR46558:SF11">
    <property type="entry name" value="HTH-TYPE TRANSCRIPTIONAL REGULATOR XRE"/>
    <property type="match status" value="1"/>
</dbReference>
<evidence type="ECO:0000256" key="1">
    <source>
        <dbReference type="ARBA" id="ARBA00023125"/>
    </source>
</evidence>
<dbReference type="Proteomes" id="UP001144297">
    <property type="component" value="Unassembled WGS sequence"/>
</dbReference>
<dbReference type="SUPFAM" id="SSF47413">
    <property type="entry name" value="lambda repressor-like DNA-binding domains"/>
    <property type="match status" value="1"/>
</dbReference>
<dbReference type="PROSITE" id="PS50943">
    <property type="entry name" value="HTH_CROC1"/>
    <property type="match status" value="1"/>
</dbReference>
<accession>A0A9W6LLF8</accession>
<evidence type="ECO:0000313" key="4">
    <source>
        <dbReference type="Proteomes" id="UP001144297"/>
    </source>
</evidence>